<gene>
    <name evidence="2" type="ORF">SG34_015670</name>
</gene>
<evidence type="ECO:0000313" key="3">
    <source>
        <dbReference type="Proteomes" id="UP000032352"/>
    </source>
</evidence>
<evidence type="ECO:0000259" key="1">
    <source>
        <dbReference type="Pfam" id="PF09937"/>
    </source>
</evidence>
<protein>
    <submittedName>
        <fullName evidence="2">DUF2169 domain-containing protein</fullName>
    </submittedName>
</protein>
<evidence type="ECO:0000313" key="2">
    <source>
        <dbReference type="EMBL" id="WDE02882.1"/>
    </source>
</evidence>
<name>A0AAE9Z0C6_9GAMM</name>
<reference evidence="2 3" key="1">
    <citation type="journal article" date="2015" name="Genome Announc.">
        <title>Draft Genome Sequences of Marine Isolates of Thalassomonas viridans and Thalassomonas actiniarum.</title>
        <authorList>
            <person name="Olonade I."/>
            <person name="van Zyl L.J."/>
            <person name="Trindade M."/>
        </authorList>
    </citation>
    <scope>NUCLEOTIDE SEQUENCE [LARGE SCALE GENOMIC DNA]</scope>
    <source>
        <strain evidence="2 3">XOM25</strain>
    </source>
</reference>
<keyword evidence="3" id="KW-1185">Reference proteome</keyword>
<reference evidence="2 3" key="2">
    <citation type="journal article" date="2022" name="Mar. Drugs">
        <title>Bioassay-Guided Fractionation Leads to the Detection of Cholic Acid Generated by the Rare Thalassomonas sp.</title>
        <authorList>
            <person name="Pheiffer F."/>
            <person name="Schneider Y.K."/>
            <person name="Hansen E.H."/>
            <person name="Andersen J.H."/>
            <person name="Isaksson J."/>
            <person name="Busche T."/>
            <person name="R C."/>
            <person name="Kalinowski J."/>
            <person name="Zyl L.V."/>
            <person name="Trindade M."/>
        </authorList>
    </citation>
    <scope>NUCLEOTIDE SEQUENCE [LARGE SCALE GENOMIC DNA]</scope>
    <source>
        <strain evidence="2 3">XOM25</strain>
    </source>
</reference>
<dbReference type="KEGG" id="tvd:SG34_015670"/>
<dbReference type="RefSeq" id="WP_044839900.1">
    <property type="nucleotide sequence ID" value="NZ_CP059733.1"/>
</dbReference>
<dbReference type="AlphaFoldDB" id="A0AAE9Z0C6"/>
<dbReference type="Proteomes" id="UP000032352">
    <property type="component" value="Chromosome"/>
</dbReference>
<organism evidence="2 3">
    <name type="scientific">Thalassomonas viridans</name>
    <dbReference type="NCBI Taxonomy" id="137584"/>
    <lineage>
        <taxon>Bacteria</taxon>
        <taxon>Pseudomonadati</taxon>
        <taxon>Pseudomonadota</taxon>
        <taxon>Gammaproteobacteria</taxon>
        <taxon>Alteromonadales</taxon>
        <taxon>Colwelliaceae</taxon>
        <taxon>Thalassomonas</taxon>
    </lineage>
</organism>
<dbReference type="InterPro" id="IPR018683">
    <property type="entry name" value="DUF2169"/>
</dbReference>
<dbReference type="Pfam" id="PF09937">
    <property type="entry name" value="DUF2169"/>
    <property type="match status" value="1"/>
</dbReference>
<sequence>MLQLVNHTPFASQLLITTNPEGEDIAVLCIKATFTLLPEIMPADEQLPVILSDEFLADPQTSSLLYASECLPAKPGQDIVVNGTAWSPTGREEPQFDCGITLGEFSKNIRIFGDRHWHKGKITTPIPINSMALTYENAYGGYHHFLPDLPLSPQSALYYPHNPIGKGFCGRRKGNELQGMPLPNLENPQDLITDSQKPMLPWNLGYIPGHWSPRKEYSGTYDLHWQQQRSPLLPLDFNRKFFFSGAYGCNLPPASVSGGEKVELINLAQQNIIAFTLPKCELTIQVNFNGEVSRVEPALETLLFEPDHNRFCFLWKTEINCHKNPLLLNEVNISLLKCRHIAGLS</sequence>
<accession>A0AAE9Z0C6</accession>
<feature type="domain" description="DUF2169" evidence="1">
    <location>
        <begin position="22"/>
        <end position="316"/>
    </location>
</feature>
<proteinExistence type="predicted"/>
<dbReference type="EMBL" id="CP059733">
    <property type="protein sequence ID" value="WDE02882.1"/>
    <property type="molecule type" value="Genomic_DNA"/>
</dbReference>